<comment type="caution">
    <text evidence="2">The sequence shown here is derived from an EMBL/GenBank/DDBJ whole genome shotgun (WGS) entry which is preliminary data.</text>
</comment>
<gene>
    <name evidence="2" type="ORF">VNO77_36200</name>
</gene>
<evidence type="ECO:0000313" key="3">
    <source>
        <dbReference type="Proteomes" id="UP001367508"/>
    </source>
</evidence>
<dbReference type="Proteomes" id="UP001367508">
    <property type="component" value="Unassembled WGS sequence"/>
</dbReference>
<evidence type="ECO:0000313" key="2">
    <source>
        <dbReference type="EMBL" id="KAK7312387.1"/>
    </source>
</evidence>
<protein>
    <submittedName>
        <fullName evidence="2">Uncharacterized protein</fullName>
    </submittedName>
</protein>
<evidence type="ECO:0000256" key="1">
    <source>
        <dbReference type="SAM" id="SignalP"/>
    </source>
</evidence>
<organism evidence="2 3">
    <name type="scientific">Canavalia gladiata</name>
    <name type="common">Sword bean</name>
    <name type="synonym">Dolichos gladiatus</name>
    <dbReference type="NCBI Taxonomy" id="3824"/>
    <lineage>
        <taxon>Eukaryota</taxon>
        <taxon>Viridiplantae</taxon>
        <taxon>Streptophyta</taxon>
        <taxon>Embryophyta</taxon>
        <taxon>Tracheophyta</taxon>
        <taxon>Spermatophyta</taxon>
        <taxon>Magnoliopsida</taxon>
        <taxon>eudicotyledons</taxon>
        <taxon>Gunneridae</taxon>
        <taxon>Pentapetalae</taxon>
        <taxon>rosids</taxon>
        <taxon>fabids</taxon>
        <taxon>Fabales</taxon>
        <taxon>Fabaceae</taxon>
        <taxon>Papilionoideae</taxon>
        <taxon>50 kb inversion clade</taxon>
        <taxon>NPAAA clade</taxon>
        <taxon>indigoferoid/millettioid clade</taxon>
        <taxon>Phaseoleae</taxon>
        <taxon>Canavalia</taxon>
    </lineage>
</organism>
<dbReference type="GO" id="GO:0006952">
    <property type="term" value="P:defense response"/>
    <property type="evidence" value="ECO:0007669"/>
    <property type="project" value="InterPro"/>
</dbReference>
<feature type="chain" id="PRO_5042973731" evidence="1">
    <location>
        <begin position="19"/>
        <end position="83"/>
    </location>
</feature>
<accession>A0AAN9K7P6</accession>
<keyword evidence="1" id="KW-0732">Signal</keyword>
<feature type="signal peptide" evidence="1">
    <location>
        <begin position="1"/>
        <end position="18"/>
    </location>
</feature>
<reference evidence="2 3" key="1">
    <citation type="submission" date="2024-01" db="EMBL/GenBank/DDBJ databases">
        <title>The genomes of 5 underutilized Papilionoideae crops provide insights into root nodulation and disease resistanc.</title>
        <authorList>
            <person name="Jiang F."/>
        </authorList>
    </citation>
    <scope>NUCLEOTIDE SEQUENCE [LARGE SCALE GENOMIC DNA]</scope>
    <source>
        <strain evidence="2">LVBAO_FW01</strain>
        <tissue evidence="2">Leaves</tissue>
    </source>
</reference>
<proteinExistence type="predicted"/>
<dbReference type="AlphaFoldDB" id="A0AAN9K7P6"/>
<dbReference type="PANTHER" id="PTHR37245:SF4">
    <property type="entry name" value="PAMP-INDUCED SECRETED PEPTIDE 1"/>
    <property type="match status" value="1"/>
</dbReference>
<name>A0AAN9K7P6_CANGL</name>
<dbReference type="InterPro" id="IPR040273">
    <property type="entry name" value="PIP1"/>
</dbReference>
<dbReference type="EMBL" id="JAYMYQ010000009">
    <property type="protein sequence ID" value="KAK7312387.1"/>
    <property type="molecule type" value="Genomic_DNA"/>
</dbReference>
<sequence>MNSIKACTLLNLITVVMCFAILICESQIRVEASRVLLDSEESAFARANHLKTYTSSTYEHAKNTMAFWLQRLASGPSPKGPGH</sequence>
<dbReference type="PANTHER" id="PTHR37245">
    <property type="entry name" value="PAMP-INDUCED SECRETED PEPTIDE 1"/>
    <property type="match status" value="1"/>
</dbReference>
<keyword evidence="3" id="KW-1185">Reference proteome</keyword>